<dbReference type="AlphaFoldDB" id="A0A2N5GJC8"/>
<dbReference type="RefSeq" id="WP_101578274.1">
    <property type="nucleotide sequence ID" value="NZ_PGVA01000037.1"/>
</dbReference>
<dbReference type="GO" id="GO:0047372">
    <property type="term" value="F:monoacylglycerol lipase activity"/>
    <property type="evidence" value="ECO:0007669"/>
    <property type="project" value="TreeGrafter"/>
</dbReference>
<dbReference type="EMBL" id="PGVD01000009">
    <property type="protein sequence ID" value="PLS00508.1"/>
    <property type="molecule type" value="Genomic_DNA"/>
</dbReference>
<dbReference type="EMBL" id="PGVA01000037">
    <property type="protein sequence ID" value="PLR81290.1"/>
    <property type="molecule type" value="Genomic_DNA"/>
</dbReference>
<evidence type="ECO:0000313" key="5">
    <source>
        <dbReference type="Proteomes" id="UP000235114"/>
    </source>
</evidence>
<gene>
    <name evidence="2" type="ORF">CU635_15405</name>
    <name evidence="3" type="ORF">CVD25_02440</name>
</gene>
<accession>A0A2N5GJC8</accession>
<protein>
    <recommendedName>
        <fullName evidence="1">AB hydrolase-1 domain-containing protein</fullName>
    </recommendedName>
</protein>
<dbReference type="GO" id="GO:0046464">
    <property type="term" value="P:acylglycerol catabolic process"/>
    <property type="evidence" value="ECO:0007669"/>
    <property type="project" value="TreeGrafter"/>
</dbReference>
<evidence type="ECO:0000313" key="4">
    <source>
        <dbReference type="Proteomes" id="UP000234951"/>
    </source>
</evidence>
<proteinExistence type="predicted"/>
<reference evidence="3 5" key="2">
    <citation type="submission" date="2017-12" db="EMBL/GenBank/DDBJ databases">
        <title>Comparative Functional Genomics of Dry Heat Resistant strains isolated from the Viking Spacecraft.</title>
        <authorList>
            <person name="Seuylemezian A."/>
            <person name="Cooper K."/>
            <person name="Vaishampayan P."/>
        </authorList>
    </citation>
    <scope>NUCLEOTIDE SEQUENCE [LARGE SCALE GENOMIC DNA]</scope>
    <source>
        <strain evidence="3 5">ATCC 29669</strain>
    </source>
</reference>
<organism evidence="2 4">
    <name type="scientific">Bacillus canaveralius</name>
    <dbReference type="NCBI Taxonomy" id="1403243"/>
    <lineage>
        <taxon>Bacteria</taxon>
        <taxon>Bacillati</taxon>
        <taxon>Bacillota</taxon>
        <taxon>Bacilli</taxon>
        <taxon>Bacillales</taxon>
        <taxon>Bacillaceae</taxon>
        <taxon>Bacillus</taxon>
    </lineage>
</organism>
<dbReference type="GO" id="GO:0016020">
    <property type="term" value="C:membrane"/>
    <property type="evidence" value="ECO:0007669"/>
    <property type="project" value="TreeGrafter"/>
</dbReference>
<feature type="domain" description="AB hydrolase-1" evidence="1">
    <location>
        <begin position="26"/>
        <end position="133"/>
    </location>
</feature>
<dbReference type="InterPro" id="IPR029058">
    <property type="entry name" value="AB_hydrolase_fold"/>
</dbReference>
<dbReference type="Proteomes" id="UP000234951">
    <property type="component" value="Unassembled WGS sequence"/>
</dbReference>
<dbReference type="InterPro" id="IPR050266">
    <property type="entry name" value="AB_hydrolase_sf"/>
</dbReference>
<name>A0A2N5GJC8_9BACI</name>
<dbReference type="OrthoDB" id="9780269at2"/>
<sequence length="255" mass="28882">MKTVCFKNSHGLNLVGNFFEADSKAVIIMCHGFTSNKSSRGRFDRFARTFQEQGYNVLAFDFSGCGESDDDSLTLAKQIDDLKSAISFVRLTGYRKIALYGHSLGSRVCLEAFDPENISTMILTGASTGPVKYNWNEHFSELQLQELDETGYITDYQNGGSRKAVIIEKQMLLDFEQFNQEEVLKRITCPVLIMHGDEGWEEKVLASISQEGVKWLPTESQLTVIQGADHSFMDHLSIIERLSIDWLRKYFSQAC</sequence>
<dbReference type="InterPro" id="IPR000073">
    <property type="entry name" value="AB_hydrolase_1"/>
</dbReference>
<reference evidence="2 4" key="1">
    <citation type="submission" date="2017-11" db="EMBL/GenBank/DDBJ databases">
        <title>Comparitive Functional Genomics of Dry Heat Resistant strains isolated from the Viking Spacecraft.</title>
        <authorList>
            <person name="Seuylemezian A."/>
            <person name="Cooper K."/>
            <person name="Vaishampayan P."/>
        </authorList>
    </citation>
    <scope>NUCLEOTIDE SEQUENCE [LARGE SCALE GENOMIC DNA]</scope>
    <source>
        <strain evidence="2 4">M4.6</strain>
    </source>
</reference>
<dbReference type="Pfam" id="PF00561">
    <property type="entry name" value="Abhydrolase_1"/>
    <property type="match status" value="1"/>
</dbReference>
<evidence type="ECO:0000259" key="1">
    <source>
        <dbReference type="Pfam" id="PF00561"/>
    </source>
</evidence>
<comment type="caution">
    <text evidence="2">The sequence shown here is derived from an EMBL/GenBank/DDBJ whole genome shotgun (WGS) entry which is preliminary data.</text>
</comment>
<dbReference type="PANTHER" id="PTHR43798:SF5">
    <property type="entry name" value="MONOACYLGLYCEROL LIPASE ABHD6"/>
    <property type="match status" value="1"/>
</dbReference>
<dbReference type="SUPFAM" id="SSF53474">
    <property type="entry name" value="alpha/beta-Hydrolases"/>
    <property type="match status" value="1"/>
</dbReference>
<dbReference type="Gene3D" id="3.40.50.1820">
    <property type="entry name" value="alpha/beta hydrolase"/>
    <property type="match status" value="1"/>
</dbReference>
<dbReference type="PANTHER" id="PTHR43798">
    <property type="entry name" value="MONOACYLGLYCEROL LIPASE"/>
    <property type="match status" value="1"/>
</dbReference>
<evidence type="ECO:0000313" key="2">
    <source>
        <dbReference type="EMBL" id="PLR81290.1"/>
    </source>
</evidence>
<dbReference type="Proteomes" id="UP000235114">
    <property type="component" value="Unassembled WGS sequence"/>
</dbReference>
<evidence type="ECO:0000313" key="3">
    <source>
        <dbReference type="EMBL" id="PLS00508.1"/>
    </source>
</evidence>
<keyword evidence="5" id="KW-1185">Reference proteome</keyword>